<dbReference type="EMBL" id="CP049916">
    <property type="protein sequence ID" value="QIO10388.1"/>
    <property type="molecule type" value="Genomic_DNA"/>
</dbReference>
<feature type="transmembrane region" description="Helical" evidence="7">
    <location>
        <begin position="247"/>
        <end position="271"/>
    </location>
</feature>
<feature type="transmembrane region" description="Helical" evidence="7">
    <location>
        <begin position="325"/>
        <end position="348"/>
    </location>
</feature>
<dbReference type="InterPro" id="IPR035671">
    <property type="entry name" value="DsbD_gamma"/>
</dbReference>
<keyword evidence="10" id="KW-0560">Oxidoreductase</keyword>
<dbReference type="NCBIfam" id="NF001419">
    <property type="entry name" value="PRK00293.1"/>
    <property type="match status" value="1"/>
</dbReference>
<dbReference type="SUPFAM" id="SSF74863">
    <property type="entry name" value="Thiol:disulfide interchange protein DsbD, N-terminal domain (DsbD-alpha)"/>
    <property type="match status" value="1"/>
</dbReference>
<dbReference type="Gene3D" id="3.40.30.10">
    <property type="entry name" value="Glutaredoxin"/>
    <property type="match status" value="1"/>
</dbReference>
<evidence type="ECO:0000313" key="11">
    <source>
        <dbReference type="Proteomes" id="UP000501939"/>
    </source>
</evidence>
<evidence type="ECO:0000256" key="4">
    <source>
        <dbReference type="ARBA" id="ARBA00022989"/>
    </source>
</evidence>
<dbReference type="AlphaFoldDB" id="A0A6G8S8J8"/>
<accession>A0A6G8S8J8</accession>
<feature type="transmembrane region" description="Helical" evidence="7">
    <location>
        <begin position="495"/>
        <end position="514"/>
    </location>
</feature>
<dbReference type="GO" id="GO:0045454">
    <property type="term" value="P:cell redox homeostasis"/>
    <property type="evidence" value="ECO:0007669"/>
    <property type="project" value="TreeGrafter"/>
</dbReference>
<dbReference type="InterPro" id="IPR036929">
    <property type="entry name" value="DsbDN_sf"/>
</dbReference>
<dbReference type="InterPro" id="IPR028250">
    <property type="entry name" value="DsbDN"/>
</dbReference>
<evidence type="ECO:0000256" key="3">
    <source>
        <dbReference type="ARBA" id="ARBA00022748"/>
    </source>
</evidence>
<evidence type="ECO:0000256" key="2">
    <source>
        <dbReference type="ARBA" id="ARBA00022692"/>
    </source>
</evidence>
<protein>
    <submittedName>
        <fullName evidence="10">Protein-disulfide reductase DsbD</fullName>
        <ecNumber evidence="10">1.8.1.8</ecNumber>
    </submittedName>
</protein>
<evidence type="ECO:0000256" key="1">
    <source>
        <dbReference type="ARBA" id="ARBA00004141"/>
    </source>
</evidence>
<dbReference type="EC" id="1.8.1.8" evidence="10"/>
<evidence type="ECO:0000256" key="5">
    <source>
        <dbReference type="ARBA" id="ARBA00023136"/>
    </source>
</evidence>
<dbReference type="GO" id="GO:0047134">
    <property type="term" value="F:protein-disulfide reductase [NAD(P)H] activity"/>
    <property type="evidence" value="ECO:0007669"/>
    <property type="project" value="UniProtKB-EC"/>
</dbReference>
<comment type="subcellular location">
    <subcellularLocation>
        <location evidence="1">Membrane</location>
        <topology evidence="1">Multi-pass membrane protein</topology>
    </subcellularLocation>
</comment>
<dbReference type="SUPFAM" id="SSF52833">
    <property type="entry name" value="Thioredoxin-like"/>
    <property type="match status" value="1"/>
</dbReference>
<dbReference type="PROSITE" id="PS00194">
    <property type="entry name" value="THIOREDOXIN_1"/>
    <property type="match status" value="1"/>
</dbReference>
<dbReference type="PANTHER" id="PTHR32234:SF0">
    <property type="entry name" value="THIOL:DISULFIDE INTERCHANGE PROTEIN DSBD"/>
    <property type="match status" value="1"/>
</dbReference>
<feature type="domain" description="Cytochrome C biogenesis protein transmembrane" evidence="8">
    <location>
        <begin position="248"/>
        <end position="461"/>
    </location>
</feature>
<organism evidence="10 11">
    <name type="scientific">Acinetobacter lanii</name>
    <dbReference type="NCBI Taxonomy" id="2715163"/>
    <lineage>
        <taxon>Bacteria</taxon>
        <taxon>Pseudomonadati</taxon>
        <taxon>Pseudomonadota</taxon>
        <taxon>Gammaproteobacteria</taxon>
        <taxon>Moraxellales</taxon>
        <taxon>Moraxellaceae</taxon>
        <taxon>Acinetobacter</taxon>
    </lineage>
</organism>
<keyword evidence="6" id="KW-0676">Redox-active center</keyword>
<feature type="transmembrane region" description="Helical" evidence="7">
    <location>
        <begin position="368"/>
        <end position="396"/>
    </location>
</feature>
<dbReference type="Pfam" id="PF02683">
    <property type="entry name" value="DsbD_TM"/>
    <property type="match status" value="1"/>
</dbReference>
<dbReference type="CDD" id="cd02953">
    <property type="entry name" value="DsbDgamma"/>
    <property type="match status" value="1"/>
</dbReference>
<feature type="transmembrane region" description="Helical" evidence="7">
    <location>
        <begin position="408"/>
        <end position="429"/>
    </location>
</feature>
<dbReference type="Pfam" id="PF11412">
    <property type="entry name" value="DsbD_N"/>
    <property type="match status" value="1"/>
</dbReference>
<evidence type="ECO:0000259" key="8">
    <source>
        <dbReference type="Pfam" id="PF02683"/>
    </source>
</evidence>
<gene>
    <name evidence="10" type="primary">dsbD</name>
    <name evidence="10" type="ORF">G8D99_08750</name>
</gene>
<feature type="domain" description="Thiol:disulfide interchange protein DsbD N-terminal" evidence="9">
    <location>
        <begin position="15"/>
        <end position="130"/>
    </location>
</feature>
<keyword evidence="4 7" id="KW-1133">Transmembrane helix</keyword>
<keyword evidence="11" id="KW-1185">Reference proteome</keyword>
<dbReference type="InterPro" id="IPR003834">
    <property type="entry name" value="Cyt_c_assmbl_TM_dom"/>
</dbReference>
<dbReference type="KEGG" id="alj:G8D99_08750"/>
<keyword evidence="2 7" id="KW-0812">Transmembrane</keyword>
<dbReference type="InterPro" id="IPR036249">
    <property type="entry name" value="Thioredoxin-like_sf"/>
</dbReference>
<feature type="transmembrane region" description="Helical" evidence="7">
    <location>
        <begin position="441"/>
        <end position="459"/>
    </location>
</feature>
<dbReference type="GO" id="GO:0017004">
    <property type="term" value="P:cytochrome complex assembly"/>
    <property type="evidence" value="ECO:0007669"/>
    <property type="project" value="UniProtKB-KW"/>
</dbReference>
<dbReference type="Pfam" id="PF13899">
    <property type="entry name" value="Thioredoxin_7"/>
    <property type="match status" value="1"/>
</dbReference>
<evidence type="ECO:0000256" key="6">
    <source>
        <dbReference type="ARBA" id="ARBA00023284"/>
    </source>
</evidence>
<sequence length="648" mass="71803">MTLGISLNPVAHANPDFLPAEQAFQFSAESINKQKAQLKWEIAAHYYLYHDQFKVLIDSQDDSAKKNIISLKLPQGHQKNDPTFGVTEVHYDAVTAEFIAKPNTTYTVYWQGCSQDGLCYPLQNKTIKTDADGLLAQEWSSLGFSNRQLLNSSANNHANLLGNNAIDARSNSSVSSSDASSTSDLSQIDQSQILQDSAIEQQDLSNTDLNDNPKNQKANISQSNVSSTSLQWNDDQSFFNLLSKDSIFLNLLIFLALGVLLAFLPCSLPLIPIISTLIIQRKTGYKAVAIVSSFIMSMAVVYGLMGVFVAEIGYSFQRWFQSPMFISAFALLFVIFALNLFGLFQLSLPQRWINTLNQFQNKQKAGTLLGSIGMGALSALIVGPCMSAPLAGALLFVSQSHSAVLGGLYLFVLGLGIGLPLLIASLFGTRLLPKPGLWMNHLKVCFGFMMLCMAIYFIRPMLSQMLYSGLLAMIALGLAIYLIKVFKDTQTALNKGLVIFAIMASIATTFYFAYQAYLTQLIVHQHNDRSSWQQVSTETALNQALEQAKAQQKFAVVDVYADWCVACQPLEKEVFPRADVQRALHDFVLIKLDLSTYEKSQDLILKQHEILGPPTLLIFNAEGEEIRDLRLTGSFKAEQLIQQLQKTE</sequence>
<evidence type="ECO:0000313" key="10">
    <source>
        <dbReference type="EMBL" id="QIO10388.1"/>
    </source>
</evidence>
<dbReference type="Proteomes" id="UP000501939">
    <property type="component" value="Chromosome"/>
</dbReference>
<dbReference type="InterPro" id="IPR017937">
    <property type="entry name" value="Thioredoxin_CS"/>
</dbReference>
<feature type="transmembrane region" description="Helical" evidence="7">
    <location>
        <begin position="465"/>
        <end position="483"/>
    </location>
</feature>
<evidence type="ECO:0000256" key="7">
    <source>
        <dbReference type="SAM" id="Phobius"/>
    </source>
</evidence>
<feature type="transmembrane region" description="Helical" evidence="7">
    <location>
        <begin position="283"/>
        <end position="305"/>
    </location>
</feature>
<keyword evidence="3" id="KW-0201">Cytochrome c-type biogenesis</keyword>
<reference evidence="10 11" key="1">
    <citation type="submission" date="2020-03" db="EMBL/GenBank/DDBJ databases">
        <authorList>
            <person name="Zhu W."/>
        </authorList>
    </citation>
    <scope>NUCLEOTIDE SEQUENCE [LARGE SCALE GENOMIC DNA]</scope>
    <source>
        <strain evidence="10 11">185</strain>
    </source>
</reference>
<dbReference type="Gene3D" id="2.60.40.1250">
    <property type="entry name" value="Thiol:disulfide interchange protein DsbD, N-terminal domain"/>
    <property type="match status" value="1"/>
</dbReference>
<evidence type="ECO:0000259" key="9">
    <source>
        <dbReference type="Pfam" id="PF11412"/>
    </source>
</evidence>
<dbReference type="GO" id="GO:0016020">
    <property type="term" value="C:membrane"/>
    <property type="evidence" value="ECO:0007669"/>
    <property type="project" value="UniProtKB-SubCell"/>
</dbReference>
<dbReference type="RefSeq" id="WP_166327653.1">
    <property type="nucleotide sequence ID" value="NZ_CP049916.1"/>
</dbReference>
<dbReference type="PANTHER" id="PTHR32234">
    <property type="entry name" value="THIOL:DISULFIDE INTERCHANGE PROTEIN DSBD"/>
    <property type="match status" value="1"/>
</dbReference>
<keyword evidence="5 7" id="KW-0472">Membrane</keyword>
<name>A0A6G8S8J8_9GAMM</name>
<proteinExistence type="predicted"/>